<evidence type="ECO:0000256" key="4">
    <source>
        <dbReference type="ARBA" id="ARBA00013122"/>
    </source>
</evidence>
<evidence type="ECO:0000256" key="3">
    <source>
        <dbReference type="ARBA" id="ARBA00007811"/>
    </source>
</evidence>
<comment type="subcellular location">
    <subcellularLocation>
        <location evidence="14">Endoplasmic reticulum membrane</location>
        <topology evidence="14">Multi-pass membrane protein</topology>
    </subcellularLocation>
    <subcellularLocation>
        <location evidence="1">Membrane</location>
        <topology evidence="1">Multi-pass membrane protein</topology>
    </subcellularLocation>
</comment>
<keyword evidence="8 14" id="KW-1133">Transmembrane helix</keyword>
<comment type="similarity">
    <text evidence="3 14">Belongs to the very long-chain fatty acids dehydratase HACD family.</text>
</comment>
<keyword evidence="6 14" id="KW-0812">Transmembrane</keyword>
<dbReference type="AlphaFoldDB" id="A0A1B8GWA6"/>
<dbReference type="Pfam" id="PF04387">
    <property type="entry name" value="PTPLA"/>
    <property type="match status" value="1"/>
</dbReference>
<dbReference type="PANTHER" id="PTHR11035:SF3">
    <property type="entry name" value="VERY-LONG-CHAIN (3R)-3-HYDROXYACYL-COA DEHYDRATASE"/>
    <property type="match status" value="1"/>
</dbReference>
<dbReference type="STRING" id="342668.A0A1B8GWA6"/>
<dbReference type="UniPathway" id="UPA00094"/>
<proteinExistence type="inferred from homology"/>
<keyword evidence="12 14" id="KW-0456">Lyase</keyword>
<evidence type="ECO:0000256" key="11">
    <source>
        <dbReference type="ARBA" id="ARBA00023160"/>
    </source>
</evidence>
<keyword evidence="7 14" id="KW-0276">Fatty acid metabolism</keyword>
<evidence type="ECO:0000256" key="13">
    <source>
        <dbReference type="ARBA" id="ARBA00036671"/>
    </source>
</evidence>
<dbReference type="PANTHER" id="PTHR11035">
    <property type="entry name" value="VERY-LONG-CHAIN (3R)-3-HYDROXYACYL-COA DEHYDRATASE"/>
    <property type="match status" value="1"/>
</dbReference>
<evidence type="ECO:0000313" key="16">
    <source>
        <dbReference type="Proteomes" id="UP000091956"/>
    </source>
</evidence>
<dbReference type="OrthoDB" id="46988at2759"/>
<comment type="pathway">
    <text evidence="2 14">Lipid metabolism; fatty acid biosynthesis.</text>
</comment>
<organism evidence="15 16">
    <name type="scientific">Pseudogymnoascus verrucosus</name>
    <dbReference type="NCBI Taxonomy" id="342668"/>
    <lineage>
        <taxon>Eukaryota</taxon>
        <taxon>Fungi</taxon>
        <taxon>Dikarya</taxon>
        <taxon>Ascomycota</taxon>
        <taxon>Pezizomycotina</taxon>
        <taxon>Leotiomycetes</taxon>
        <taxon>Thelebolales</taxon>
        <taxon>Thelebolaceae</taxon>
        <taxon>Pseudogymnoascus</taxon>
    </lineage>
</organism>
<evidence type="ECO:0000313" key="15">
    <source>
        <dbReference type="EMBL" id="OBU00115.1"/>
    </source>
</evidence>
<evidence type="ECO:0000256" key="1">
    <source>
        <dbReference type="ARBA" id="ARBA00004141"/>
    </source>
</evidence>
<evidence type="ECO:0000256" key="12">
    <source>
        <dbReference type="ARBA" id="ARBA00023239"/>
    </source>
</evidence>
<dbReference type="Proteomes" id="UP000091956">
    <property type="component" value="Unassembled WGS sequence"/>
</dbReference>
<gene>
    <name evidence="15" type="ORF">VE01_01786</name>
</gene>
<dbReference type="InterPro" id="IPR007482">
    <property type="entry name" value="Tyr_Pase-like_PTPLA"/>
</dbReference>
<dbReference type="GeneID" id="28835172"/>
<dbReference type="EC" id="4.2.1.134" evidence="4 14"/>
<keyword evidence="5 14" id="KW-0444">Lipid biosynthesis</keyword>
<accession>A0A1B8GWA6</accession>
<feature type="transmembrane region" description="Helical" evidence="14">
    <location>
        <begin position="185"/>
        <end position="204"/>
    </location>
</feature>
<keyword evidence="14" id="KW-0256">Endoplasmic reticulum</keyword>
<comment type="catalytic activity">
    <reaction evidence="13 14">
        <text>a very-long-chain (3R)-3-hydroxyacyl-CoA = a very-long-chain (2E)-enoyl-CoA + H2O</text>
        <dbReference type="Rhea" id="RHEA:45812"/>
        <dbReference type="ChEBI" id="CHEBI:15377"/>
        <dbReference type="ChEBI" id="CHEBI:83728"/>
        <dbReference type="ChEBI" id="CHEBI:85440"/>
        <dbReference type="EC" id="4.2.1.134"/>
    </reaction>
</comment>
<name>A0A1B8GWA6_9PEZI</name>
<dbReference type="GO" id="GO:0030148">
    <property type="term" value="P:sphingolipid biosynthetic process"/>
    <property type="evidence" value="ECO:0007669"/>
    <property type="project" value="TreeGrafter"/>
</dbReference>
<evidence type="ECO:0000256" key="10">
    <source>
        <dbReference type="ARBA" id="ARBA00023136"/>
    </source>
</evidence>
<comment type="function">
    <text evidence="14">Catalyzes the third of the four reactions of the long-chain fatty acids elongation cycle. This endoplasmic reticulum-bound enzymatic process, allows the addition of two carbons to the chain of long- and very long-chain fatty acids/VLCFAs per cycle. This enzyme catalyzes the dehydration of the 3-hydroxyacyl-CoA intermediate into trans-2,3-enoyl-CoA, within each cycle of fatty acid elongation. Thereby, it participates to the production of VLCFAs of different chain lengths that are involved in multiple biological processes as precursors of membrane lipids and lipid mediators.</text>
</comment>
<dbReference type="GO" id="GO:0030497">
    <property type="term" value="P:fatty acid elongation"/>
    <property type="evidence" value="ECO:0007669"/>
    <property type="project" value="TreeGrafter"/>
</dbReference>
<evidence type="ECO:0000256" key="8">
    <source>
        <dbReference type="ARBA" id="ARBA00022989"/>
    </source>
</evidence>
<sequence>MSDAATSSSAAAARPASNSLKANYLLGYNAVSMFSWLSLLWHAGLSLKVEGLEYVHPQVDTFWKVTQSLAVLEIVHSAFGIVRSPFMTTLIQVASRFLIVWGTVTPFPEVAKSWVFISLLIAHGVTEVIRYGYFAMALSGETIEFLGWLRYNTFIVLYPLGIASECWLMYLAIPYANEVSELWGYFYYAMLAIYIPGTYVLYSYMMKQRRKAMRGKAVEKKNQ</sequence>
<keyword evidence="10 14" id="KW-0472">Membrane</keyword>
<evidence type="ECO:0000256" key="6">
    <source>
        <dbReference type="ARBA" id="ARBA00022692"/>
    </source>
</evidence>
<evidence type="ECO:0000256" key="2">
    <source>
        <dbReference type="ARBA" id="ARBA00005194"/>
    </source>
</evidence>
<reference evidence="16" key="2">
    <citation type="journal article" date="2018" name="Nat. Commun.">
        <title>Extreme sensitivity to ultraviolet light in the fungal pathogen causing white-nose syndrome of bats.</title>
        <authorList>
            <person name="Palmer J.M."/>
            <person name="Drees K.P."/>
            <person name="Foster J.T."/>
            <person name="Lindner D.L."/>
        </authorList>
    </citation>
    <scope>NUCLEOTIDE SEQUENCE [LARGE SCALE GENOMIC DNA]</scope>
    <source>
        <strain evidence="16">UAMH 10579</strain>
    </source>
</reference>
<dbReference type="GO" id="GO:0005789">
    <property type="term" value="C:endoplasmic reticulum membrane"/>
    <property type="evidence" value="ECO:0007669"/>
    <property type="project" value="UniProtKB-SubCell"/>
</dbReference>
<keyword evidence="11 14" id="KW-0275">Fatty acid biosynthesis</keyword>
<dbReference type="GO" id="GO:0042761">
    <property type="term" value="P:very long-chain fatty acid biosynthetic process"/>
    <property type="evidence" value="ECO:0007669"/>
    <property type="project" value="TreeGrafter"/>
</dbReference>
<comment type="caution">
    <text evidence="14">Lacks conserved residue(s) required for the propagation of feature annotation.</text>
</comment>
<evidence type="ECO:0000256" key="5">
    <source>
        <dbReference type="ARBA" id="ARBA00022516"/>
    </source>
</evidence>
<dbReference type="EMBL" id="KV460210">
    <property type="protein sequence ID" value="OBU00115.1"/>
    <property type="molecule type" value="Genomic_DNA"/>
</dbReference>
<reference evidence="15 16" key="1">
    <citation type="submission" date="2016-03" db="EMBL/GenBank/DDBJ databases">
        <title>Comparative genomics of Pseudogymnoascus destructans, the fungus causing white-nose syndrome of bats.</title>
        <authorList>
            <person name="Palmer J.M."/>
            <person name="Drees K.P."/>
            <person name="Foster J.T."/>
            <person name="Lindner D.L."/>
        </authorList>
    </citation>
    <scope>NUCLEOTIDE SEQUENCE [LARGE SCALE GENOMIC DNA]</scope>
    <source>
        <strain evidence="15 16">UAMH 10579</strain>
    </source>
</reference>
<evidence type="ECO:0000256" key="7">
    <source>
        <dbReference type="ARBA" id="ARBA00022832"/>
    </source>
</evidence>
<dbReference type="GO" id="GO:0102158">
    <property type="term" value="F:very-long-chain (3R)-3-hydroxyacyl-CoA dehydratase activity"/>
    <property type="evidence" value="ECO:0007669"/>
    <property type="project" value="UniProtKB-EC"/>
</dbReference>
<feature type="transmembrane region" description="Helical" evidence="14">
    <location>
        <begin position="113"/>
        <end position="133"/>
    </location>
</feature>
<evidence type="ECO:0000256" key="9">
    <source>
        <dbReference type="ARBA" id="ARBA00023098"/>
    </source>
</evidence>
<evidence type="ECO:0000256" key="14">
    <source>
        <dbReference type="RuleBase" id="RU363109"/>
    </source>
</evidence>
<keyword evidence="16" id="KW-1185">Reference proteome</keyword>
<feature type="transmembrane region" description="Helical" evidence="14">
    <location>
        <begin position="154"/>
        <end position="173"/>
    </location>
</feature>
<protein>
    <recommendedName>
        <fullName evidence="4 14">Very-long-chain (3R)-3-hydroxyacyl-CoA dehydratase</fullName>
        <ecNumber evidence="4 14">4.2.1.134</ecNumber>
    </recommendedName>
</protein>
<feature type="transmembrane region" description="Helical" evidence="14">
    <location>
        <begin position="24"/>
        <end position="42"/>
    </location>
</feature>
<keyword evidence="9 14" id="KW-0443">Lipid metabolism</keyword>
<dbReference type="RefSeq" id="XP_018133847.1">
    <property type="nucleotide sequence ID" value="XM_018271304.2"/>
</dbReference>